<organism evidence="2 3">
    <name type="scientific">Amorphotheca resinae ATCC 22711</name>
    <dbReference type="NCBI Taxonomy" id="857342"/>
    <lineage>
        <taxon>Eukaryota</taxon>
        <taxon>Fungi</taxon>
        <taxon>Dikarya</taxon>
        <taxon>Ascomycota</taxon>
        <taxon>Pezizomycotina</taxon>
        <taxon>Leotiomycetes</taxon>
        <taxon>Helotiales</taxon>
        <taxon>Amorphothecaceae</taxon>
        <taxon>Amorphotheca</taxon>
    </lineage>
</organism>
<reference evidence="2 3" key="1">
    <citation type="journal article" date="2018" name="New Phytol.">
        <title>Comparative genomics and transcriptomics depict ericoid mycorrhizal fungi as versatile saprotrophs and plant mutualists.</title>
        <authorList>
            <person name="Martino E."/>
            <person name="Morin E."/>
            <person name="Grelet G.A."/>
            <person name="Kuo A."/>
            <person name="Kohler A."/>
            <person name="Daghino S."/>
            <person name="Barry K.W."/>
            <person name="Cichocki N."/>
            <person name="Clum A."/>
            <person name="Dockter R.B."/>
            <person name="Hainaut M."/>
            <person name="Kuo R.C."/>
            <person name="LaButti K."/>
            <person name="Lindahl B.D."/>
            <person name="Lindquist E.A."/>
            <person name="Lipzen A."/>
            <person name="Khouja H.R."/>
            <person name="Magnuson J."/>
            <person name="Murat C."/>
            <person name="Ohm R.A."/>
            <person name="Singer S.W."/>
            <person name="Spatafora J.W."/>
            <person name="Wang M."/>
            <person name="Veneault-Fourrey C."/>
            <person name="Henrissat B."/>
            <person name="Grigoriev I.V."/>
            <person name="Martin F.M."/>
            <person name="Perotto S."/>
        </authorList>
    </citation>
    <scope>NUCLEOTIDE SEQUENCE [LARGE SCALE GENOMIC DNA]</scope>
    <source>
        <strain evidence="2 3">ATCC 22711</strain>
    </source>
</reference>
<dbReference type="RefSeq" id="XP_024717841.1">
    <property type="nucleotide sequence ID" value="XM_024863734.1"/>
</dbReference>
<dbReference type="AlphaFoldDB" id="A0A2T3AT76"/>
<dbReference type="InParanoid" id="A0A2T3AT76"/>
<evidence type="ECO:0000313" key="2">
    <source>
        <dbReference type="EMBL" id="PSS10662.1"/>
    </source>
</evidence>
<evidence type="ECO:0000256" key="1">
    <source>
        <dbReference type="SAM" id="MobiDB-lite"/>
    </source>
</evidence>
<name>A0A2T3AT76_AMORE</name>
<feature type="region of interest" description="Disordered" evidence="1">
    <location>
        <begin position="12"/>
        <end position="103"/>
    </location>
</feature>
<keyword evidence="3" id="KW-1185">Reference proteome</keyword>
<dbReference type="GeneID" id="36571815"/>
<sequence>MDAGWIRWASWRSRRARSAASAPLSSSPLLSLSGSLENSSTHWPDWLMPDQRPPWIPDIHSPLTTNSSTGPGQHGRVLKGPESKPRLSRRQPELPPATLRQPP</sequence>
<feature type="compositionally biased region" description="Low complexity" evidence="1">
    <location>
        <begin position="18"/>
        <end position="36"/>
    </location>
</feature>
<dbReference type="Proteomes" id="UP000241818">
    <property type="component" value="Unassembled WGS sequence"/>
</dbReference>
<evidence type="ECO:0000313" key="3">
    <source>
        <dbReference type="Proteomes" id="UP000241818"/>
    </source>
</evidence>
<accession>A0A2T3AT76</accession>
<dbReference type="EMBL" id="KZ679016">
    <property type="protein sequence ID" value="PSS10662.1"/>
    <property type="molecule type" value="Genomic_DNA"/>
</dbReference>
<feature type="compositionally biased region" description="Polar residues" evidence="1">
    <location>
        <begin position="62"/>
        <end position="71"/>
    </location>
</feature>
<gene>
    <name evidence="2" type="ORF">M430DRAFT_177543</name>
</gene>
<protein>
    <submittedName>
        <fullName evidence="2">Uncharacterized protein</fullName>
    </submittedName>
</protein>
<proteinExistence type="predicted"/>